<evidence type="ECO:0000256" key="5">
    <source>
        <dbReference type="ARBA" id="ARBA00022729"/>
    </source>
</evidence>
<sequence length="720" mass="78857">MGSPMLKTFSKSALALAITATYFISAPSFAAEDVDSTSTTAASTSENDANGSTTEDVSTTENASATEDNVVKLNTIVVTATGYEQDLVQAPASITVIDREALDKREYNDITDVLRNAPGVVVTGGNDSQGISIRGMSSDYTLFLVDGKRQFARDTNPNGDDYGMEKNILPPIAAIERIEIIRGPASTLYGSEAMGGVINIITKKVSDVWTGSAEVGATLQDHGNAGNIYNTSAYLSGPIIDDKFGVQIGLNRLERKEDSYLNGFGGHTTESLNTKWTYVINDAHDLALDANFVNQDGESTPGKTVADTGTSSSSRSIRSVYALTHHGEYSDNLDSTSYVQYEDSKNPDRENTVVGTKGIELETITANSQWNWTLGNHTLSFGGYYKDESLIDKATNRNPLVPEFSELTRWSAAAFLEDTWQITDKFNLTAGARYDYDEHYGGNISPRIYGVYNLTDQFTIKGGVSTGYKQPDIRAVTDGFYQVTGGGGSPLSTGRAIIKANPDLEPESSTSTELGFHWKNDYVHASLTGYLTKFEDRISEIRECDSTTNSNYDRNDASTWTCSENGIPFAFISTRENIDEAELRGVEVTLDADLSDYTTMNANYTFTDTEIKSGSFKGQPLNGMPEHLFNIGFDHEVNDALNIWTRLHYRGETTPYLGRSSMSEPLPGYTFIDLGFNYKFTDYLKGKFGVYNLTDKTAEDADGAQVLDGRRYGISFSTQF</sequence>
<keyword evidence="6" id="KW-0406">Ion transport</keyword>
<evidence type="ECO:0000256" key="9">
    <source>
        <dbReference type="ARBA" id="ARBA00023237"/>
    </source>
</evidence>
<evidence type="ECO:0000256" key="6">
    <source>
        <dbReference type="ARBA" id="ARBA00023065"/>
    </source>
</evidence>
<organism evidence="17 18">
    <name type="scientific">Acinetobacter marinus</name>
    <dbReference type="NCBI Taxonomy" id="281375"/>
    <lineage>
        <taxon>Bacteria</taxon>
        <taxon>Pseudomonadati</taxon>
        <taxon>Pseudomonadota</taxon>
        <taxon>Gammaproteobacteria</taxon>
        <taxon>Moraxellales</taxon>
        <taxon>Moraxellaceae</taxon>
        <taxon>Acinetobacter</taxon>
    </lineage>
</organism>
<comment type="subcellular location">
    <subcellularLocation>
        <location evidence="1 10">Cell outer membrane</location>
        <topology evidence="1 10">Multi-pass membrane protein</topology>
    </subcellularLocation>
</comment>
<keyword evidence="3 10" id="KW-1134">Transmembrane beta strand</keyword>
<dbReference type="InterPro" id="IPR010916">
    <property type="entry name" value="TonB_box_CS"/>
</dbReference>
<reference evidence="18" key="1">
    <citation type="submission" date="2016-09" db="EMBL/GenBank/DDBJ databases">
        <authorList>
            <person name="Varghese N."/>
            <person name="Submissions S."/>
        </authorList>
    </citation>
    <scope>NUCLEOTIDE SEQUENCE [LARGE SCALE GENOMIC DNA]</scope>
    <source>
        <strain evidence="18">ANC 3699</strain>
    </source>
</reference>
<feature type="signal peptide" evidence="14">
    <location>
        <begin position="1"/>
        <end position="30"/>
    </location>
</feature>
<keyword evidence="5 14" id="KW-0732">Signal</keyword>
<evidence type="ECO:0000256" key="3">
    <source>
        <dbReference type="ARBA" id="ARBA00022452"/>
    </source>
</evidence>
<dbReference type="InterPro" id="IPR000531">
    <property type="entry name" value="Beta-barrel_TonB"/>
</dbReference>
<keyword evidence="17" id="KW-0675">Receptor</keyword>
<evidence type="ECO:0000256" key="11">
    <source>
        <dbReference type="PROSITE-ProRule" id="PRU10143"/>
    </source>
</evidence>
<proteinExistence type="inferred from homology"/>
<comment type="similarity">
    <text evidence="10 12">Belongs to the TonB-dependent receptor family.</text>
</comment>
<dbReference type="InterPro" id="IPR036942">
    <property type="entry name" value="Beta-barrel_TonB_sf"/>
</dbReference>
<dbReference type="Proteomes" id="UP000242317">
    <property type="component" value="Unassembled WGS sequence"/>
</dbReference>
<accession>A0A1G6MPA9</accession>
<dbReference type="CDD" id="cd01347">
    <property type="entry name" value="ligand_gated_channel"/>
    <property type="match status" value="1"/>
</dbReference>
<dbReference type="GO" id="GO:0015344">
    <property type="term" value="F:siderophore uptake transmembrane transporter activity"/>
    <property type="evidence" value="ECO:0007669"/>
    <property type="project" value="TreeGrafter"/>
</dbReference>
<feature type="compositionally biased region" description="Polar residues" evidence="13">
    <location>
        <begin position="46"/>
        <end position="65"/>
    </location>
</feature>
<protein>
    <submittedName>
        <fullName evidence="17">Outer membrane receptor for ferrienterochelin and colicins</fullName>
    </submittedName>
</protein>
<evidence type="ECO:0000256" key="1">
    <source>
        <dbReference type="ARBA" id="ARBA00004571"/>
    </source>
</evidence>
<keyword evidence="8 10" id="KW-0472">Membrane</keyword>
<dbReference type="GO" id="GO:0009279">
    <property type="term" value="C:cell outer membrane"/>
    <property type="evidence" value="ECO:0007669"/>
    <property type="project" value="UniProtKB-SubCell"/>
</dbReference>
<evidence type="ECO:0000259" key="16">
    <source>
        <dbReference type="Pfam" id="PF07715"/>
    </source>
</evidence>
<keyword evidence="18" id="KW-1185">Reference proteome</keyword>
<gene>
    <name evidence="17" type="ORF">SAMN05421749_10786</name>
</gene>
<dbReference type="Gene3D" id="2.170.130.10">
    <property type="entry name" value="TonB-dependent receptor, plug domain"/>
    <property type="match status" value="1"/>
</dbReference>
<evidence type="ECO:0000313" key="18">
    <source>
        <dbReference type="Proteomes" id="UP000242317"/>
    </source>
</evidence>
<name>A0A1G6MPA9_9GAMM</name>
<dbReference type="Gene3D" id="2.40.170.20">
    <property type="entry name" value="TonB-dependent receptor, beta-barrel domain"/>
    <property type="match status" value="1"/>
</dbReference>
<dbReference type="PROSITE" id="PS00430">
    <property type="entry name" value="TONB_DEPENDENT_REC_1"/>
    <property type="match status" value="1"/>
</dbReference>
<evidence type="ECO:0000256" key="12">
    <source>
        <dbReference type="RuleBase" id="RU003357"/>
    </source>
</evidence>
<evidence type="ECO:0000256" key="13">
    <source>
        <dbReference type="SAM" id="MobiDB-lite"/>
    </source>
</evidence>
<dbReference type="PANTHER" id="PTHR30069">
    <property type="entry name" value="TONB-DEPENDENT OUTER MEMBRANE RECEPTOR"/>
    <property type="match status" value="1"/>
</dbReference>
<dbReference type="InterPro" id="IPR012910">
    <property type="entry name" value="Plug_dom"/>
</dbReference>
<keyword evidence="9 10" id="KW-0998">Cell outer membrane</keyword>
<dbReference type="Pfam" id="PF00593">
    <property type="entry name" value="TonB_dep_Rec_b-barrel"/>
    <property type="match status" value="1"/>
</dbReference>
<evidence type="ECO:0000256" key="2">
    <source>
        <dbReference type="ARBA" id="ARBA00022448"/>
    </source>
</evidence>
<keyword evidence="4 10" id="KW-0812">Transmembrane</keyword>
<dbReference type="PROSITE" id="PS52016">
    <property type="entry name" value="TONB_DEPENDENT_REC_3"/>
    <property type="match status" value="1"/>
</dbReference>
<dbReference type="AlphaFoldDB" id="A0A1G6MPA9"/>
<dbReference type="EMBL" id="FMYK01000007">
    <property type="protein sequence ID" value="SDC57359.1"/>
    <property type="molecule type" value="Genomic_DNA"/>
</dbReference>
<evidence type="ECO:0000256" key="8">
    <source>
        <dbReference type="ARBA" id="ARBA00023136"/>
    </source>
</evidence>
<evidence type="ECO:0000259" key="15">
    <source>
        <dbReference type="Pfam" id="PF00593"/>
    </source>
</evidence>
<evidence type="ECO:0000313" key="17">
    <source>
        <dbReference type="EMBL" id="SDC57359.1"/>
    </source>
</evidence>
<dbReference type="PANTHER" id="PTHR30069:SF53">
    <property type="entry name" value="COLICIN I RECEPTOR-RELATED"/>
    <property type="match status" value="1"/>
</dbReference>
<dbReference type="InterPro" id="IPR037066">
    <property type="entry name" value="Plug_dom_sf"/>
</dbReference>
<keyword evidence="7 11" id="KW-0798">TonB box</keyword>
<evidence type="ECO:0000256" key="10">
    <source>
        <dbReference type="PROSITE-ProRule" id="PRU01360"/>
    </source>
</evidence>
<feature type="domain" description="TonB-dependent receptor plug" evidence="16">
    <location>
        <begin position="88"/>
        <end position="197"/>
    </location>
</feature>
<dbReference type="Pfam" id="PF07715">
    <property type="entry name" value="Plug"/>
    <property type="match status" value="1"/>
</dbReference>
<dbReference type="InterPro" id="IPR039426">
    <property type="entry name" value="TonB-dep_rcpt-like"/>
</dbReference>
<feature type="region of interest" description="Disordered" evidence="13">
    <location>
        <begin position="40"/>
        <end position="65"/>
    </location>
</feature>
<evidence type="ECO:0000256" key="7">
    <source>
        <dbReference type="ARBA" id="ARBA00023077"/>
    </source>
</evidence>
<dbReference type="GO" id="GO:0044718">
    <property type="term" value="P:siderophore transmembrane transport"/>
    <property type="evidence" value="ECO:0007669"/>
    <property type="project" value="TreeGrafter"/>
</dbReference>
<feature type="domain" description="TonB-dependent receptor-like beta-barrel" evidence="15">
    <location>
        <begin position="259"/>
        <end position="693"/>
    </location>
</feature>
<evidence type="ECO:0000256" key="4">
    <source>
        <dbReference type="ARBA" id="ARBA00022692"/>
    </source>
</evidence>
<keyword evidence="2 10" id="KW-0813">Transport</keyword>
<evidence type="ECO:0000256" key="14">
    <source>
        <dbReference type="SAM" id="SignalP"/>
    </source>
</evidence>
<feature type="chain" id="PRO_5017377469" evidence="14">
    <location>
        <begin position="31"/>
        <end position="720"/>
    </location>
</feature>
<dbReference type="SUPFAM" id="SSF56935">
    <property type="entry name" value="Porins"/>
    <property type="match status" value="1"/>
</dbReference>
<feature type="short sequence motif" description="TonB box" evidence="11">
    <location>
        <begin position="75"/>
        <end position="81"/>
    </location>
</feature>